<dbReference type="Gene3D" id="3.40.50.2000">
    <property type="entry name" value="Glycogen Phosphorylase B"/>
    <property type="match status" value="2"/>
</dbReference>
<gene>
    <name evidence="1" type="ORF">QLS71_013000</name>
</gene>
<dbReference type="SUPFAM" id="SSF53756">
    <property type="entry name" value="UDP-Glycosyltransferase/glycogen phosphorylase"/>
    <property type="match status" value="1"/>
</dbReference>
<dbReference type="PANTHER" id="PTHR12526">
    <property type="entry name" value="GLYCOSYLTRANSFERASE"/>
    <property type="match status" value="1"/>
</dbReference>
<proteinExistence type="predicted"/>
<organism evidence="1 2">
    <name type="scientific">Mariniflexile litorale</name>
    <dbReference type="NCBI Taxonomy" id="3045158"/>
    <lineage>
        <taxon>Bacteria</taxon>
        <taxon>Pseudomonadati</taxon>
        <taxon>Bacteroidota</taxon>
        <taxon>Flavobacteriia</taxon>
        <taxon>Flavobacteriales</taxon>
        <taxon>Flavobacteriaceae</taxon>
        <taxon>Mariniflexile</taxon>
    </lineage>
</organism>
<reference evidence="1" key="1">
    <citation type="submission" date="2024-04" db="EMBL/GenBank/DDBJ databases">
        <title>Mariniflexile litorale, isolated from the shallow sediments of the Sea of Japan.</title>
        <authorList>
            <person name="Romanenko L."/>
            <person name="Isaeva M."/>
        </authorList>
    </citation>
    <scope>NUCLEOTIDE SEQUENCE [LARGE SCALE GENOMIC DNA]</scope>
    <source>
        <strain evidence="1">KMM 9835</strain>
    </source>
</reference>
<dbReference type="KEGG" id="mlil:QLS71_013000"/>
<name>A0AAU7EEG0_9FLAO</name>
<dbReference type="Proteomes" id="UP001224325">
    <property type="component" value="Chromosome"/>
</dbReference>
<accession>A0AAU7EEG0</accession>
<protein>
    <submittedName>
        <fullName evidence="1">Glycosyltransferase</fullName>
        <ecNumber evidence="1">2.4.-.-</ecNumber>
    </submittedName>
</protein>
<dbReference type="Pfam" id="PF13692">
    <property type="entry name" value="Glyco_trans_1_4"/>
    <property type="match status" value="1"/>
</dbReference>
<keyword evidence="1" id="KW-0808">Transferase</keyword>
<dbReference type="EMBL" id="CP155618">
    <property type="protein sequence ID" value="XBL13236.1"/>
    <property type="molecule type" value="Genomic_DNA"/>
</dbReference>
<sequence>MKLLFITHDASRSGAPLILLYFIKWLNTHSKNVDCDLLFVHGGVLESDFKKECNEVFYVKKGHKPLKFSELIWIKIKKKLGLRAKNTTDELFTVLANNHYDLIYANTIISVPFGVQIKNRIPNVKLLLHIHELNTQIKILLPNFNQYKGNIDCFIAASNIVKNNLVNNWNVSEDLIEVIYEFSVVKQFETPKSKTIFTVGASGLSYWRKGNDIFLQVASHIKNNYPDAKIKFVWVGNEFRDKPIIDADIIKLGLKQYVHFVGEKEHPYEEFMFFDVFLLSSREDPFPLVCIEIANLEKPIICFEKASGTAEVVSKGGGYVVPYLDIKAMADKVMYYYNNPDKVNDDGRIAKKMFSEFTPDNKCPLIYQKIKDLL</sequence>
<evidence type="ECO:0000313" key="2">
    <source>
        <dbReference type="Proteomes" id="UP001224325"/>
    </source>
</evidence>
<dbReference type="AlphaFoldDB" id="A0AAU7EEG0"/>
<dbReference type="EC" id="2.4.-.-" evidence="1"/>
<dbReference type="GO" id="GO:0016757">
    <property type="term" value="F:glycosyltransferase activity"/>
    <property type="evidence" value="ECO:0007669"/>
    <property type="project" value="UniProtKB-KW"/>
</dbReference>
<dbReference type="PANTHER" id="PTHR12526:SF627">
    <property type="entry name" value="D-RHAMNOSYLTRANSFERASE WBPZ"/>
    <property type="match status" value="1"/>
</dbReference>
<keyword evidence="2" id="KW-1185">Reference proteome</keyword>
<dbReference type="RefSeq" id="WP_308992662.1">
    <property type="nucleotide sequence ID" value="NZ_CP155618.1"/>
</dbReference>
<evidence type="ECO:0000313" key="1">
    <source>
        <dbReference type="EMBL" id="XBL13236.1"/>
    </source>
</evidence>
<keyword evidence="1" id="KW-0328">Glycosyltransferase</keyword>